<dbReference type="Proteomes" id="UP000218831">
    <property type="component" value="Unassembled WGS sequence"/>
</dbReference>
<keyword evidence="4" id="KW-1003">Cell membrane</keyword>
<keyword evidence="10" id="KW-1185">Reference proteome</keyword>
<keyword evidence="7 8" id="KW-0472">Membrane</keyword>
<protein>
    <submittedName>
        <fullName evidence="9">AI-2E family transporter</fullName>
    </submittedName>
</protein>
<name>A0A2A2G7J5_9BACT</name>
<dbReference type="AlphaFoldDB" id="A0A2A2G7J5"/>
<dbReference type="GO" id="GO:0055085">
    <property type="term" value="P:transmembrane transport"/>
    <property type="evidence" value="ECO:0007669"/>
    <property type="project" value="TreeGrafter"/>
</dbReference>
<keyword evidence="6 8" id="KW-1133">Transmembrane helix</keyword>
<feature type="transmembrane region" description="Helical" evidence="8">
    <location>
        <begin position="133"/>
        <end position="161"/>
    </location>
</feature>
<evidence type="ECO:0000256" key="2">
    <source>
        <dbReference type="ARBA" id="ARBA00009773"/>
    </source>
</evidence>
<evidence type="ECO:0000313" key="10">
    <source>
        <dbReference type="Proteomes" id="UP000218831"/>
    </source>
</evidence>
<comment type="subcellular location">
    <subcellularLocation>
        <location evidence="1">Cell membrane</location>
        <topology evidence="1">Multi-pass membrane protein</topology>
    </subcellularLocation>
</comment>
<evidence type="ECO:0000256" key="3">
    <source>
        <dbReference type="ARBA" id="ARBA00022448"/>
    </source>
</evidence>
<keyword evidence="3" id="KW-0813">Transport</keyword>
<keyword evidence="5 8" id="KW-0812">Transmembrane</keyword>
<sequence>MEAYPLALRYLIRLLLFFAVIGTLIITKQLLVPLALAILFSYLLYPSAEKLEQKNIPRIATNFILIIGSIAIVTGAAYGIILLVATFTDNLPAIKDQIDNNITQFRWALGRTFGVTAEQLDSIVESIKGSGQYIAQFFTGTANTILTVGLIPVYTFLLLFYRDKFRTFIKMLVPESEKNIAQSIIDQAAEVVPRYLKGLFIVFLILIVINSLGFYLIGIEYALLVGLIAAIFNLIPYLGTVIGYGIAFLFVLATQSPTLALGVFAQFFVVQFIENNILTPNITGSYVQINPLVTILALIAGGMIWGLPGMFMVIPYLAILKIVCENIESLKPVGYLLSTKGTEKHSLTLREVKDKLSW</sequence>
<reference evidence="9 10" key="1">
    <citation type="submission" date="2017-08" db="EMBL/GenBank/DDBJ databases">
        <title>Aliifodinibius alkalisoli sp. nov., isolated from saline alkaline soil.</title>
        <authorList>
            <person name="Liu D."/>
            <person name="Zhang G."/>
        </authorList>
    </citation>
    <scope>NUCLEOTIDE SEQUENCE [LARGE SCALE GENOMIC DNA]</scope>
    <source>
        <strain evidence="9 10">WN023</strain>
    </source>
</reference>
<dbReference type="GO" id="GO:0005886">
    <property type="term" value="C:plasma membrane"/>
    <property type="evidence" value="ECO:0007669"/>
    <property type="project" value="UniProtKB-SubCell"/>
</dbReference>
<evidence type="ECO:0000256" key="6">
    <source>
        <dbReference type="ARBA" id="ARBA00022989"/>
    </source>
</evidence>
<evidence type="ECO:0000256" key="1">
    <source>
        <dbReference type="ARBA" id="ARBA00004651"/>
    </source>
</evidence>
<dbReference type="PANTHER" id="PTHR21716">
    <property type="entry name" value="TRANSMEMBRANE PROTEIN"/>
    <property type="match status" value="1"/>
</dbReference>
<evidence type="ECO:0000256" key="8">
    <source>
        <dbReference type="SAM" id="Phobius"/>
    </source>
</evidence>
<feature type="transmembrane region" description="Helical" evidence="8">
    <location>
        <begin position="195"/>
        <end position="215"/>
    </location>
</feature>
<dbReference type="OrthoDB" id="9793390at2"/>
<evidence type="ECO:0000256" key="4">
    <source>
        <dbReference type="ARBA" id="ARBA00022475"/>
    </source>
</evidence>
<evidence type="ECO:0000256" key="5">
    <source>
        <dbReference type="ARBA" id="ARBA00022692"/>
    </source>
</evidence>
<feature type="transmembrane region" description="Helical" evidence="8">
    <location>
        <begin position="221"/>
        <end position="239"/>
    </location>
</feature>
<feature type="transmembrane region" description="Helical" evidence="8">
    <location>
        <begin position="246"/>
        <end position="273"/>
    </location>
</feature>
<dbReference type="PANTHER" id="PTHR21716:SF53">
    <property type="entry name" value="PERMEASE PERM-RELATED"/>
    <property type="match status" value="1"/>
</dbReference>
<dbReference type="Pfam" id="PF01594">
    <property type="entry name" value="AI-2E_transport"/>
    <property type="match status" value="1"/>
</dbReference>
<proteinExistence type="inferred from homology"/>
<dbReference type="InterPro" id="IPR002549">
    <property type="entry name" value="AI-2E-like"/>
</dbReference>
<comment type="similarity">
    <text evidence="2">Belongs to the autoinducer-2 exporter (AI-2E) (TC 2.A.86) family.</text>
</comment>
<dbReference type="RefSeq" id="WP_095607660.1">
    <property type="nucleotide sequence ID" value="NZ_NSKE01000013.1"/>
</dbReference>
<comment type="caution">
    <text evidence="9">The sequence shown here is derived from an EMBL/GenBank/DDBJ whole genome shotgun (WGS) entry which is preliminary data.</text>
</comment>
<dbReference type="EMBL" id="NSKE01000013">
    <property type="protein sequence ID" value="PAU92807.1"/>
    <property type="molecule type" value="Genomic_DNA"/>
</dbReference>
<feature type="transmembrane region" description="Helical" evidence="8">
    <location>
        <begin position="60"/>
        <end position="85"/>
    </location>
</feature>
<organism evidence="9 10">
    <name type="scientific">Fodinibius salipaludis</name>
    <dbReference type="NCBI Taxonomy" id="2032627"/>
    <lineage>
        <taxon>Bacteria</taxon>
        <taxon>Pseudomonadati</taxon>
        <taxon>Balneolota</taxon>
        <taxon>Balneolia</taxon>
        <taxon>Balneolales</taxon>
        <taxon>Balneolaceae</taxon>
        <taxon>Fodinibius</taxon>
    </lineage>
</organism>
<gene>
    <name evidence="9" type="ORF">CK503_15055</name>
</gene>
<evidence type="ECO:0000256" key="7">
    <source>
        <dbReference type="ARBA" id="ARBA00023136"/>
    </source>
</evidence>
<feature type="transmembrane region" description="Helical" evidence="8">
    <location>
        <begin position="293"/>
        <end position="319"/>
    </location>
</feature>
<accession>A0A2A2G7J5</accession>
<evidence type="ECO:0000313" key="9">
    <source>
        <dbReference type="EMBL" id="PAU92807.1"/>
    </source>
</evidence>
<feature type="transmembrane region" description="Helical" evidence="8">
    <location>
        <begin position="7"/>
        <end position="25"/>
    </location>
</feature>